<dbReference type="EMBL" id="JBHLUD010000001">
    <property type="protein sequence ID" value="MFC0539920.1"/>
    <property type="molecule type" value="Genomic_DNA"/>
</dbReference>
<evidence type="ECO:0000313" key="2">
    <source>
        <dbReference type="Proteomes" id="UP001589810"/>
    </source>
</evidence>
<sequence length="108" mass="11899">MGIDLILYTERPPGHRRRPARVIRRWGDPADNLPTALSRLGGDRRLAAIDPYGDTLYNEQQAEAALKEVRQLEDLCTTDGEREAVGALRGMLAECAGTPGSYLMFVGD</sequence>
<accession>A0ABV6MI10</accession>
<dbReference type="Proteomes" id="UP001589810">
    <property type="component" value="Unassembled WGS sequence"/>
</dbReference>
<name>A0ABV6MI10_9PSEU</name>
<gene>
    <name evidence="1" type="ORF">ACFFH7_00420</name>
</gene>
<proteinExistence type="predicted"/>
<protein>
    <recommendedName>
        <fullName evidence="3">PPM-type phosphatase domain-containing protein</fullName>
    </recommendedName>
</protein>
<evidence type="ECO:0000313" key="1">
    <source>
        <dbReference type="EMBL" id="MFC0539920.1"/>
    </source>
</evidence>
<organism evidence="1 2">
    <name type="scientific">Kutzneria chonburiensis</name>
    <dbReference type="NCBI Taxonomy" id="1483604"/>
    <lineage>
        <taxon>Bacteria</taxon>
        <taxon>Bacillati</taxon>
        <taxon>Actinomycetota</taxon>
        <taxon>Actinomycetes</taxon>
        <taxon>Pseudonocardiales</taxon>
        <taxon>Pseudonocardiaceae</taxon>
        <taxon>Kutzneria</taxon>
    </lineage>
</organism>
<comment type="caution">
    <text evidence="1">The sequence shown here is derived from an EMBL/GenBank/DDBJ whole genome shotgun (WGS) entry which is preliminary data.</text>
</comment>
<keyword evidence="2" id="KW-1185">Reference proteome</keyword>
<reference evidence="1 2" key="1">
    <citation type="submission" date="2024-09" db="EMBL/GenBank/DDBJ databases">
        <authorList>
            <person name="Sun Q."/>
            <person name="Mori K."/>
        </authorList>
    </citation>
    <scope>NUCLEOTIDE SEQUENCE [LARGE SCALE GENOMIC DNA]</scope>
    <source>
        <strain evidence="1 2">TBRC 1432</strain>
    </source>
</reference>
<dbReference type="RefSeq" id="WP_273938687.1">
    <property type="nucleotide sequence ID" value="NZ_CP097263.1"/>
</dbReference>
<evidence type="ECO:0008006" key="3">
    <source>
        <dbReference type="Google" id="ProtNLM"/>
    </source>
</evidence>